<dbReference type="RefSeq" id="WP_238720813.1">
    <property type="nucleotide sequence ID" value="NZ_JAHQCW010000005.1"/>
</dbReference>
<dbReference type="AlphaFoldDB" id="A0A949JWA2"/>
<dbReference type="Proteomes" id="UP000712157">
    <property type="component" value="Unassembled WGS sequence"/>
</dbReference>
<accession>A0A949JWA2</accession>
<feature type="transmembrane region" description="Helical" evidence="1">
    <location>
        <begin position="6"/>
        <end position="28"/>
    </location>
</feature>
<keyword evidence="1" id="KW-0812">Transmembrane</keyword>
<evidence type="ECO:0000313" key="2">
    <source>
        <dbReference type="EMBL" id="MBU9735809.1"/>
    </source>
</evidence>
<name>A0A949JWA2_9FIRM</name>
<evidence type="ECO:0000256" key="1">
    <source>
        <dbReference type="SAM" id="Phobius"/>
    </source>
</evidence>
<protein>
    <submittedName>
        <fullName evidence="2">Uncharacterized protein</fullName>
    </submittedName>
</protein>
<proteinExistence type="predicted"/>
<comment type="caution">
    <text evidence="2">The sequence shown here is derived from an EMBL/GenBank/DDBJ whole genome shotgun (WGS) entry which is preliminary data.</text>
</comment>
<reference evidence="2" key="1">
    <citation type="submission" date="2021-06" db="EMBL/GenBank/DDBJ databases">
        <title>Description of novel taxa of the family Lachnospiraceae.</title>
        <authorList>
            <person name="Chaplin A.V."/>
            <person name="Sokolova S.R."/>
            <person name="Pikina A.P."/>
            <person name="Korzhanova M."/>
            <person name="Belova V."/>
            <person name="Korostin D."/>
            <person name="Efimov B.A."/>
        </authorList>
    </citation>
    <scope>NUCLEOTIDE SEQUENCE</scope>
    <source>
        <strain evidence="2">ASD5720</strain>
    </source>
</reference>
<organism evidence="2 3">
    <name type="scientific">Diplocloster agilis</name>
    <dbReference type="NCBI Taxonomy" id="2850323"/>
    <lineage>
        <taxon>Bacteria</taxon>
        <taxon>Bacillati</taxon>
        <taxon>Bacillota</taxon>
        <taxon>Clostridia</taxon>
        <taxon>Lachnospirales</taxon>
        <taxon>Lachnospiraceae</taxon>
        <taxon>Diplocloster</taxon>
    </lineage>
</organism>
<keyword evidence="1" id="KW-1133">Transmembrane helix</keyword>
<sequence>MITISTTITAISTLIAFISAAFAIYMGLRNARHADESDAERKAKESAEINVKLDQIGNDVRDIKYDIAAVKRDVQGLTERVVIVEQSTKSAHHRIDQIVVKGEGI</sequence>
<dbReference type="EMBL" id="JAHQCW010000005">
    <property type="protein sequence ID" value="MBU9735809.1"/>
    <property type="molecule type" value="Genomic_DNA"/>
</dbReference>
<keyword evidence="1" id="KW-0472">Membrane</keyword>
<keyword evidence="3" id="KW-1185">Reference proteome</keyword>
<gene>
    <name evidence="2" type="ORF">KTH89_04620</name>
</gene>
<evidence type="ECO:0000313" key="3">
    <source>
        <dbReference type="Proteomes" id="UP000712157"/>
    </source>
</evidence>